<gene>
    <name evidence="1" type="ORF">V1478_014676</name>
</gene>
<proteinExistence type="predicted"/>
<protein>
    <submittedName>
        <fullName evidence="1">Uncharacterized protein</fullName>
    </submittedName>
</protein>
<keyword evidence="2" id="KW-1185">Reference proteome</keyword>
<organism evidence="1 2">
    <name type="scientific">Vespula squamosa</name>
    <name type="common">Southern yellow jacket</name>
    <name type="synonym">Wasp</name>
    <dbReference type="NCBI Taxonomy" id="30214"/>
    <lineage>
        <taxon>Eukaryota</taxon>
        <taxon>Metazoa</taxon>
        <taxon>Ecdysozoa</taxon>
        <taxon>Arthropoda</taxon>
        <taxon>Hexapoda</taxon>
        <taxon>Insecta</taxon>
        <taxon>Pterygota</taxon>
        <taxon>Neoptera</taxon>
        <taxon>Endopterygota</taxon>
        <taxon>Hymenoptera</taxon>
        <taxon>Apocrita</taxon>
        <taxon>Aculeata</taxon>
        <taxon>Vespoidea</taxon>
        <taxon>Vespidae</taxon>
        <taxon>Vespinae</taxon>
        <taxon>Vespula</taxon>
    </lineage>
</organism>
<reference evidence="1 2" key="1">
    <citation type="journal article" date="2024" name="Ann. Entomol. Soc. Am.">
        <title>Genomic analyses of the southern and eastern yellowjacket wasps (Hymenoptera: Vespidae) reveal evolutionary signatures of social life.</title>
        <authorList>
            <person name="Catto M.A."/>
            <person name="Caine P.B."/>
            <person name="Orr S.E."/>
            <person name="Hunt B.G."/>
            <person name="Goodisman M.A.D."/>
        </authorList>
    </citation>
    <scope>NUCLEOTIDE SEQUENCE [LARGE SCALE GENOMIC DNA]</scope>
    <source>
        <strain evidence="1">233</strain>
        <tissue evidence="1">Head and thorax</tissue>
    </source>
</reference>
<evidence type="ECO:0000313" key="1">
    <source>
        <dbReference type="EMBL" id="KAL2714978.1"/>
    </source>
</evidence>
<accession>A0ABD2A2X3</accession>
<comment type="caution">
    <text evidence="1">The sequence shown here is derived from an EMBL/GenBank/DDBJ whole genome shotgun (WGS) entry which is preliminary data.</text>
</comment>
<dbReference type="AlphaFoldDB" id="A0ABD2A2X3"/>
<dbReference type="Proteomes" id="UP001607302">
    <property type="component" value="Unassembled WGS sequence"/>
</dbReference>
<evidence type="ECO:0000313" key="2">
    <source>
        <dbReference type="Proteomes" id="UP001607302"/>
    </source>
</evidence>
<name>A0ABD2A2X3_VESSQ</name>
<sequence length="59" mass="7066">MVVMLGMNSSTVWTKVVAIFDPHFYTFTQFYMMTERPKFEYLLAVELLLSTIRRWTVLL</sequence>
<dbReference type="EMBL" id="JAUDFV010000155">
    <property type="protein sequence ID" value="KAL2714978.1"/>
    <property type="molecule type" value="Genomic_DNA"/>
</dbReference>